<dbReference type="Proteomes" id="UP000694552">
    <property type="component" value="Unplaced"/>
</dbReference>
<reference evidence="2" key="2">
    <citation type="submission" date="2025-09" db="UniProtKB">
        <authorList>
            <consortium name="Ensembl"/>
        </authorList>
    </citation>
    <scope>IDENTIFICATION</scope>
</reference>
<accession>A0A8C8E5L5</accession>
<proteinExistence type="predicted"/>
<protein>
    <submittedName>
        <fullName evidence="2">Uncharacterized protein</fullName>
    </submittedName>
</protein>
<dbReference type="Ensembl" id="ENSOSUT00000002914.1">
    <property type="protein sequence ID" value="ENSOSUP00000002841.1"/>
    <property type="gene ID" value="ENSOSUG00000002013.1"/>
</dbReference>
<keyword evidence="3" id="KW-1185">Reference proteome</keyword>
<evidence type="ECO:0000313" key="3">
    <source>
        <dbReference type="Proteomes" id="UP000694552"/>
    </source>
</evidence>
<dbReference type="AlphaFoldDB" id="A0A8C8E5L5"/>
<evidence type="ECO:0000313" key="2">
    <source>
        <dbReference type="Ensembl" id="ENSOSUP00000002841.1"/>
    </source>
</evidence>
<name>A0A8C8E5L5_9STRI</name>
<reference evidence="2" key="1">
    <citation type="submission" date="2025-08" db="UniProtKB">
        <authorList>
            <consortium name="Ensembl"/>
        </authorList>
    </citation>
    <scope>IDENTIFICATION</scope>
</reference>
<feature type="region of interest" description="Disordered" evidence="1">
    <location>
        <begin position="1"/>
        <end position="38"/>
    </location>
</feature>
<sequence length="83" mass="9006">MQRQSLASHQHAPALCAGNGVRRQGLGEGDQGLKRPREMRVKRSLKGLGRCWETREALVPVPGPGSCSAAFQISCFQLHPKGN</sequence>
<organism evidence="2 3">
    <name type="scientific">Otus sunia</name>
    <name type="common">Oriental scops-owl</name>
    <dbReference type="NCBI Taxonomy" id="257818"/>
    <lineage>
        <taxon>Eukaryota</taxon>
        <taxon>Metazoa</taxon>
        <taxon>Chordata</taxon>
        <taxon>Craniata</taxon>
        <taxon>Vertebrata</taxon>
        <taxon>Euteleostomi</taxon>
        <taxon>Archelosauria</taxon>
        <taxon>Archosauria</taxon>
        <taxon>Dinosauria</taxon>
        <taxon>Saurischia</taxon>
        <taxon>Theropoda</taxon>
        <taxon>Coelurosauria</taxon>
        <taxon>Aves</taxon>
        <taxon>Neognathae</taxon>
        <taxon>Neoaves</taxon>
        <taxon>Telluraves</taxon>
        <taxon>Strigiformes</taxon>
        <taxon>Strigidae</taxon>
        <taxon>Otus</taxon>
    </lineage>
</organism>
<evidence type="ECO:0000256" key="1">
    <source>
        <dbReference type="SAM" id="MobiDB-lite"/>
    </source>
</evidence>